<gene>
    <name evidence="8" type="ORF">TKK_012285</name>
</gene>
<evidence type="ECO:0000256" key="6">
    <source>
        <dbReference type="SAM" id="SignalP"/>
    </source>
</evidence>
<proteinExistence type="predicted"/>
<feature type="compositionally biased region" description="Acidic residues" evidence="4">
    <location>
        <begin position="65"/>
        <end position="75"/>
    </location>
</feature>
<dbReference type="PROSITE" id="PS51450">
    <property type="entry name" value="LRR"/>
    <property type="match status" value="3"/>
</dbReference>
<dbReference type="EMBL" id="JBJJXI010000100">
    <property type="protein sequence ID" value="KAL3393005.1"/>
    <property type="molecule type" value="Genomic_DNA"/>
</dbReference>
<dbReference type="InterPro" id="IPR003591">
    <property type="entry name" value="Leu-rich_rpt_typical-subtyp"/>
</dbReference>
<feature type="region of interest" description="Disordered" evidence="4">
    <location>
        <begin position="486"/>
        <end position="511"/>
    </location>
</feature>
<keyword evidence="3" id="KW-0677">Repeat</keyword>
<keyword evidence="1" id="KW-0433">Leucine-rich repeat</keyword>
<dbReference type="SMART" id="SM00369">
    <property type="entry name" value="LRR_TYP"/>
    <property type="match status" value="9"/>
</dbReference>
<sequence length="839" mass="90957">MPDTRPGKWRLPPLLLLLLLAAAFVLAEAKSTTVLNNSTRHDNDNNEAAAVTTTHRASTSVVADTDIDEEDEEDDKQLLPKSSTSHPSPPSPSPIVASWECPEITGQGIECSCDFPHTLRCIGDRTSLKSIGAHLRGLRPGRISLLDATLQGIASLPADFLEGVALHGLVVSSGELRRLNENAFSALAQPLQALGLPNNQLDQVPIHALGKIALGLERLDLSHNKFKILEAGSFKNLNNVTYLDLSGNLLTQLSPEVFASLPQLRMLKMRGNRLSVSALKAFRGLRSLEELDLSANMLMGPLGPGLIPSAMPRLRSLSLAENQLKSVGNDTLMGLKNLSSLVLSHNQIDVLEDHAFRQLTNLRHLDLSYNDIVAVSSLSLAHLDRLRSLDLTHNFLRSLNGDLLAPRNLERLRLDDNDITMVTPDVSAKTSKLLMLKSLSLADNPLNCDCNLAEFARWFAASGLEPEDKRSAVCATPPALENGPLTQVAPDNLLCGEDPSSASSSSSSSSASVAGMTRLPLAAAQLTLKEFHYDEATAGGDMLWRVEPCTERYTCDTLIVYEAQQDGREVQLASSPIECDSRHMPQPCALSLGVPASIRLQPGHRYRYCVVLMVPPPPAHQGKDDRHRRRDGDDDVSLGLGCSDIIELEDTLDLLDIERKKLPAMTPPPLLQPDIKDLRVNVSDEGYLKVAVALLETPRLGCEIDLDILAIETGQVHRQRLNCSAQANELAGLVPGRYKICASVETESASRRPREGHARCVEVQTLRQQYPSQGAVALVLCGLFGLALATAYCIGRSLARTRKKAAQMGGGGGCAPATGQQLEITHKAHYIKLQATTKV</sequence>
<comment type="caution">
    <text evidence="8">The sequence shown here is derived from an EMBL/GenBank/DDBJ whole genome shotgun (WGS) entry which is preliminary data.</text>
</comment>
<evidence type="ECO:0000256" key="1">
    <source>
        <dbReference type="ARBA" id="ARBA00022614"/>
    </source>
</evidence>
<organism evidence="8 9">
    <name type="scientific">Trichogramma kaykai</name>
    <dbReference type="NCBI Taxonomy" id="54128"/>
    <lineage>
        <taxon>Eukaryota</taxon>
        <taxon>Metazoa</taxon>
        <taxon>Ecdysozoa</taxon>
        <taxon>Arthropoda</taxon>
        <taxon>Hexapoda</taxon>
        <taxon>Insecta</taxon>
        <taxon>Pterygota</taxon>
        <taxon>Neoptera</taxon>
        <taxon>Endopterygota</taxon>
        <taxon>Hymenoptera</taxon>
        <taxon>Apocrita</taxon>
        <taxon>Proctotrupomorpha</taxon>
        <taxon>Chalcidoidea</taxon>
        <taxon>Trichogrammatidae</taxon>
        <taxon>Trichogramma</taxon>
    </lineage>
</organism>
<dbReference type="InterPro" id="IPR000483">
    <property type="entry name" value="Cys-rich_flank_reg_C"/>
</dbReference>
<feature type="transmembrane region" description="Helical" evidence="5">
    <location>
        <begin position="774"/>
        <end position="794"/>
    </location>
</feature>
<accession>A0ABD2WJC9</accession>
<feature type="domain" description="LRRCT" evidence="7">
    <location>
        <begin position="444"/>
        <end position="496"/>
    </location>
</feature>
<dbReference type="SMART" id="SM00082">
    <property type="entry name" value="LRRCT"/>
    <property type="match status" value="1"/>
</dbReference>
<evidence type="ECO:0000313" key="8">
    <source>
        <dbReference type="EMBL" id="KAL3393005.1"/>
    </source>
</evidence>
<dbReference type="InterPro" id="IPR001611">
    <property type="entry name" value="Leu-rich_rpt"/>
</dbReference>
<feature type="region of interest" description="Disordered" evidence="4">
    <location>
        <begin position="50"/>
        <end position="98"/>
    </location>
</feature>
<dbReference type="PANTHER" id="PTHR24366:SF96">
    <property type="entry name" value="LEUCINE RICH REPEAT CONTAINING 53"/>
    <property type="match status" value="1"/>
</dbReference>
<name>A0ABD2WJC9_9HYME</name>
<dbReference type="SUPFAM" id="SSF52058">
    <property type="entry name" value="L domain-like"/>
    <property type="match status" value="1"/>
</dbReference>
<evidence type="ECO:0000256" key="2">
    <source>
        <dbReference type="ARBA" id="ARBA00022729"/>
    </source>
</evidence>
<evidence type="ECO:0000256" key="4">
    <source>
        <dbReference type="SAM" id="MobiDB-lite"/>
    </source>
</evidence>
<evidence type="ECO:0000256" key="3">
    <source>
        <dbReference type="ARBA" id="ARBA00022737"/>
    </source>
</evidence>
<feature type="signal peptide" evidence="6">
    <location>
        <begin position="1"/>
        <end position="29"/>
    </location>
</feature>
<dbReference type="Pfam" id="PF13855">
    <property type="entry name" value="LRR_8"/>
    <property type="match status" value="2"/>
</dbReference>
<evidence type="ECO:0000256" key="5">
    <source>
        <dbReference type="SAM" id="Phobius"/>
    </source>
</evidence>
<dbReference type="Proteomes" id="UP001627154">
    <property type="component" value="Unassembled WGS sequence"/>
</dbReference>
<reference evidence="8 9" key="1">
    <citation type="journal article" date="2024" name="bioRxiv">
        <title>A reference genome for Trichogramma kaykai: A tiny desert-dwelling parasitoid wasp with competing sex-ratio distorters.</title>
        <authorList>
            <person name="Culotta J."/>
            <person name="Lindsey A.R."/>
        </authorList>
    </citation>
    <scope>NUCLEOTIDE SEQUENCE [LARGE SCALE GENOMIC DNA]</scope>
    <source>
        <strain evidence="8 9">KSX58</strain>
    </source>
</reference>
<keyword evidence="9" id="KW-1185">Reference proteome</keyword>
<keyword evidence="5" id="KW-1133">Transmembrane helix</keyword>
<dbReference type="Gene3D" id="3.80.10.10">
    <property type="entry name" value="Ribonuclease Inhibitor"/>
    <property type="match status" value="2"/>
</dbReference>
<dbReference type="AlphaFoldDB" id="A0ABD2WJC9"/>
<feature type="compositionally biased region" description="Polar residues" evidence="4">
    <location>
        <begin position="51"/>
        <end position="62"/>
    </location>
</feature>
<evidence type="ECO:0000259" key="7">
    <source>
        <dbReference type="SMART" id="SM00082"/>
    </source>
</evidence>
<feature type="compositionally biased region" description="Low complexity" evidence="4">
    <location>
        <begin position="500"/>
        <end position="511"/>
    </location>
</feature>
<dbReference type="InterPro" id="IPR032675">
    <property type="entry name" value="LRR_dom_sf"/>
</dbReference>
<dbReference type="GO" id="GO:0071944">
    <property type="term" value="C:cell periphery"/>
    <property type="evidence" value="ECO:0007669"/>
    <property type="project" value="UniProtKB-ARBA"/>
</dbReference>
<protein>
    <recommendedName>
        <fullName evidence="7">LRRCT domain-containing protein</fullName>
    </recommendedName>
</protein>
<dbReference type="PANTHER" id="PTHR24366">
    <property type="entry name" value="IG(IMMUNOGLOBULIN) AND LRR(LEUCINE RICH REPEAT) DOMAINS"/>
    <property type="match status" value="1"/>
</dbReference>
<keyword evidence="2 6" id="KW-0732">Signal</keyword>
<evidence type="ECO:0000313" key="9">
    <source>
        <dbReference type="Proteomes" id="UP001627154"/>
    </source>
</evidence>
<feature type="chain" id="PRO_5044758899" description="LRRCT domain-containing protein" evidence="6">
    <location>
        <begin position="30"/>
        <end position="839"/>
    </location>
</feature>
<keyword evidence="5" id="KW-0472">Membrane</keyword>
<keyword evidence="5" id="KW-0812">Transmembrane</keyword>
<dbReference type="SMART" id="SM00365">
    <property type="entry name" value="LRR_SD22"/>
    <property type="match status" value="7"/>
</dbReference>